<keyword evidence="3" id="KW-1185">Reference proteome</keyword>
<feature type="transmembrane region" description="Helical" evidence="1">
    <location>
        <begin position="86"/>
        <end position="107"/>
    </location>
</feature>
<keyword evidence="1" id="KW-1133">Transmembrane helix</keyword>
<feature type="transmembrane region" description="Helical" evidence="1">
    <location>
        <begin position="47"/>
        <end position="66"/>
    </location>
</feature>
<keyword evidence="1" id="KW-0472">Membrane</keyword>
<accession>D8LN54</accession>
<feature type="transmembrane region" description="Helical" evidence="1">
    <location>
        <begin position="181"/>
        <end position="203"/>
    </location>
</feature>
<protein>
    <submittedName>
        <fullName evidence="2">Uncharacterized protein</fullName>
    </submittedName>
</protein>
<sequence length="232" mass="25317">MKIRGTGGRTLHRRLLAMHVIASVNMSAGAAKYMLPLSDTSCRVSHRAWIASLLFYDACLVLFLLAKTGVTNGNRTLTCWEKGITWWSRFWAWIYLPVSATFLGLTFPGEVNSEGTACFNSYREETDTAEVGDVAGFASNNVLLTVQYVLLLAMFIKPMLVSQGNTQSGGAVYRRVVIRNIVCTIGIACAYVITTVVVVLALLSSSSDTNKSGVVLRCVAYSSRVHYSTVPP</sequence>
<name>D8LN54_ECTSI</name>
<organism evidence="2 3">
    <name type="scientific">Ectocarpus siliculosus</name>
    <name type="common">Brown alga</name>
    <name type="synonym">Conferva siliculosa</name>
    <dbReference type="NCBI Taxonomy" id="2880"/>
    <lineage>
        <taxon>Eukaryota</taxon>
        <taxon>Sar</taxon>
        <taxon>Stramenopiles</taxon>
        <taxon>Ochrophyta</taxon>
        <taxon>PX clade</taxon>
        <taxon>Phaeophyceae</taxon>
        <taxon>Ectocarpales</taxon>
        <taxon>Ectocarpaceae</taxon>
        <taxon>Ectocarpus</taxon>
    </lineage>
</organism>
<feature type="transmembrane region" description="Helical" evidence="1">
    <location>
        <begin position="15"/>
        <end position="35"/>
    </location>
</feature>
<dbReference type="OrthoDB" id="10357510at2759"/>
<proteinExistence type="predicted"/>
<feature type="transmembrane region" description="Helical" evidence="1">
    <location>
        <begin position="142"/>
        <end position="160"/>
    </location>
</feature>
<keyword evidence="1" id="KW-0812">Transmembrane</keyword>
<evidence type="ECO:0000256" key="1">
    <source>
        <dbReference type="SAM" id="Phobius"/>
    </source>
</evidence>
<dbReference type="EMBL" id="FN648630">
    <property type="protein sequence ID" value="CBN74817.1"/>
    <property type="molecule type" value="Genomic_DNA"/>
</dbReference>
<dbReference type="Proteomes" id="UP000002630">
    <property type="component" value="Linkage Group LG03"/>
</dbReference>
<dbReference type="EMBL" id="FN649728">
    <property type="protein sequence ID" value="CBN74817.1"/>
    <property type="molecule type" value="Genomic_DNA"/>
</dbReference>
<dbReference type="AlphaFoldDB" id="D8LN54"/>
<dbReference type="InParanoid" id="D8LN54"/>
<evidence type="ECO:0000313" key="2">
    <source>
        <dbReference type="EMBL" id="CBN74817.1"/>
    </source>
</evidence>
<reference evidence="2 3" key="1">
    <citation type="journal article" date="2010" name="Nature">
        <title>The Ectocarpus genome and the independent evolution of multicellularity in brown algae.</title>
        <authorList>
            <person name="Cock J.M."/>
            <person name="Sterck L."/>
            <person name="Rouze P."/>
            <person name="Scornet D."/>
            <person name="Allen A.E."/>
            <person name="Amoutzias G."/>
            <person name="Anthouard V."/>
            <person name="Artiguenave F."/>
            <person name="Aury J.M."/>
            <person name="Badger J.H."/>
            <person name="Beszteri B."/>
            <person name="Billiau K."/>
            <person name="Bonnet E."/>
            <person name="Bothwell J.H."/>
            <person name="Bowler C."/>
            <person name="Boyen C."/>
            <person name="Brownlee C."/>
            <person name="Carrano C.J."/>
            <person name="Charrier B."/>
            <person name="Cho G.Y."/>
            <person name="Coelho S.M."/>
            <person name="Collen J."/>
            <person name="Corre E."/>
            <person name="Da Silva C."/>
            <person name="Delage L."/>
            <person name="Delaroque N."/>
            <person name="Dittami S.M."/>
            <person name="Doulbeau S."/>
            <person name="Elias M."/>
            <person name="Farnham G."/>
            <person name="Gachon C.M."/>
            <person name="Gschloessl B."/>
            <person name="Heesch S."/>
            <person name="Jabbari K."/>
            <person name="Jubin C."/>
            <person name="Kawai H."/>
            <person name="Kimura K."/>
            <person name="Kloareg B."/>
            <person name="Kupper F.C."/>
            <person name="Lang D."/>
            <person name="Le Bail A."/>
            <person name="Leblanc C."/>
            <person name="Lerouge P."/>
            <person name="Lohr M."/>
            <person name="Lopez P.J."/>
            <person name="Martens C."/>
            <person name="Maumus F."/>
            <person name="Michel G."/>
            <person name="Miranda-Saavedra D."/>
            <person name="Morales J."/>
            <person name="Moreau H."/>
            <person name="Motomura T."/>
            <person name="Nagasato C."/>
            <person name="Napoli C.A."/>
            <person name="Nelson D.R."/>
            <person name="Nyvall-Collen P."/>
            <person name="Peters A.F."/>
            <person name="Pommier C."/>
            <person name="Potin P."/>
            <person name="Poulain J."/>
            <person name="Quesneville H."/>
            <person name="Read B."/>
            <person name="Rensing S.A."/>
            <person name="Ritter A."/>
            <person name="Rousvoal S."/>
            <person name="Samanta M."/>
            <person name="Samson G."/>
            <person name="Schroeder D.C."/>
            <person name="Segurens B."/>
            <person name="Strittmatter M."/>
            <person name="Tonon T."/>
            <person name="Tregear J.W."/>
            <person name="Valentin K."/>
            <person name="von Dassow P."/>
            <person name="Yamagishi T."/>
            <person name="Van de Peer Y."/>
            <person name="Wincker P."/>
        </authorList>
    </citation>
    <scope>NUCLEOTIDE SEQUENCE [LARGE SCALE GENOMIC DNA]</scope>
    <source>
        <strain evidence="3">Ec32 / CCAP1310/4</strain>
    </source>
</reference>
<evidence type="ECO:0000313" key="3">
    <source>
        <dbReference type="Proteomes" id="UP000002630"/>
    </source>
</evidence>
<gene>
    <name evidence="2" type="ORF">Esi_0043_0081</name>
</gene>